<evidence type="ECO:0000256" key="8">
    <source>
        <dbReference type="ARBA" id="ARBA00023136"/>
    </source>
</evidence>
<keyword evidence="7 11" id="KW-1133">Transmembrane helix</keyword>
<keyword evidence="3" id="KW-1003">Cell membrane</keyword>
<evidence type="ECO:0000313" key="14">
    <source>
        <dbReference type="Proteomes" id="UP000819052"/>
    </source>
</evidence>
<evidence type="ECO:0000256" key="1">
    <source>
        <dbReference type="ARBA" id="ARBA00004377"/>
    </source>
</evidence>
<evidence type="ECO:0000256" key="3">
    <source>
        <dbReference type="ARBA" id="ARBA00022475"/>
    </source>
</evidence>
<dbReference type="Pfam" id="PF07963">
    <property type="entry name" value="N_methyl"/>
    <property type="match status" value="1"/>
</dbReference>
<keyword evidence="14" id="KW-1185">Reference proteome</keyword>
<dbReference type="RefSeq" id="WP_167078922.1">
    <property type="nucleotide sequence ID" value="NZ_VVIW01000015.1"/>
</dbReference>
<reference evidence="13 14" key="1">
    <citation type="submission" date="2019-09" db="EMBL/GenBank/DDBJ databases">
        <title>Taxonomy of Antarctic Massilia spp.: description of Massilia rubra sp. nov., Massilia aquatica sp. nov., Massilia mucilaginosa sp. nov., Massilia frigida sp. nov. isolated from streams, lakes and regoliths.</title>
        <authorList>
            <person name="Holochova P."/>
            <person name="Sedlacek I."/>
            <person name="Kralova S."/>
            <person name="Maslanova I."/>
            <person name="Busse H.-J."/>
            <person name="Stankova E."/>
            <person name="Vrbovska V."/>
            <person name="Kovarovic V."/>
            <person name="Bartak M."/>
            <person name="Svec P."/>
            <person name="Pantucek R."/>
        </authorList>
    </citation>
    <scope>NUCLEOTIDE SEQUENCE [LARGE SCALE GENOMIC DNA]</scope>
    <source>
        <strain evidence="13 14">CCM 8693</strain>
    </source>
</reference>
<sequence>MTYSALHASARGTGLARRVVRRRAQGFTLPELLITLVILAVATAVGLPLMKDFVDDSAVSAQAEQLLASVNYTRSEAVKRNSRVSMCRSADGKACSALADGVVNGDWHAGWLVFVDAGTVGIKDGDDELLRVQSGVPGKAQLTGTGDVANFISYNGTGQTRNDGESGMNGTIYSCQSSQKAKRRLLEFRPGTGWVGVKIVDGAATCAE</sequence>
<keyword evidence="6 11" id="KW-0812">Transmembrane</keyword>
<keyword evidence="5" id="KW-0997">Cell inner membrane</keyword>
<feature type="domain" description="General secretion pathway GspH" evidence="12">
    <location>
        <begin position="62"/>
        <end position="182"/>
    </location>
</feature>
<dbReference type="Pfam" id="PF12019">
    <property type="entry name" value="GspH"/>
    <property type="match status" value="1"/>
</dbReference>
<dbReference type="SUPFAM" id="SSF54523">
    <property type="entry name" value="Pili subunits"/>
    <property type="match status" value="1"/>
</dbReference>
<dbReference type="InterPro" id="IPR012902">
    <property type="entry name" value="N_methyl_site"/>
</dbReference>
<dbReference type="Proteomes" id="UP000819052">
    <property type="component" value="Unassembled WGS sequence"/>
</dbReference>
<keyword evidence="4" id="KW-0488">Methylation</keyword>
<evidence type="ECO:0000313" key="13">
    <source>
        <dbReference type="EMBL" id="NHZ42940.1"/>
    </source>
</evidence>
<name>A0ABX0MD98_9BURK</name>
<dbReference type="InterPro" id="IPR045584">
    <property type="entry name" value="Pilin-like"/>
</dbReference>
<evidence type="ECO:0000256" key="4">
    <source>
        <dbReference type="ARBA" id="ARBA00022481"/>
    </source>
</evidence>
<protein>
    <recommendedName>
        <fullName evidence="2">Type II secretion system protein H</fullName>
    </recommendedName>
    <alternativeName>
        <fullName evidence="10">General secretion pathway protein H</fullName>
    </alternativeName>
</protein>
<evidence type="ECO:0000256" key="9">
    <source>
        <dbReference type="ARBA" id="ARBA00025772"/>
    </source>
</evidence>
<dbReference type="PROSITE" id="PS00409">
    <property type="entry name" value="PROKAR_NTER_METHYL"/>
    <property type="match status" value="1"/>
</dbReference>
<dbReference type="InterPro" id="IPR022346">
    <property type="entry name" value="T2SS_GspH"/>
</dbReference>
<dbReference type="Gene3D" id="3.55.40.10">
    <property type="entry name" value="minor pseudopilin epsh domain"/>
    <property type="match status" value="1"/>
</dbReference>
<comment type="similarity">
    <text evidence="9">Belongs to the GSP H family.</text>
</comment>
<comment type="caution">
    <text evidence="13">The sequence shown here is derived from an EMBL/GenBank/DDBJ whole genome shotgun (WGS) entry which is preliminary data.</text>
</comment>
<evidence type="ECO:0000256" key="5">
    <source>
        <dbReference type="ARBA" id="ARBA00022519"/>
    </source>
</evidence>
<keyword evidence="8 11" id="KW-0472">Membrane</keyword>
<organism evidence="13 14">
    <name type="scientific">Massilia aquatica</name>
    <dbReference type="NCBI Taxonomy" id="2609000"/>
    <lineage>
        <taxon>Bacteria</taxon>
        <taxon>Pseudomonadati</taxon>
        <taxon>Pseudomonadota</taxon>
        <taxon>Betaproteobacteria</taxon>
        <taxon>Burkholderiales</taxon>
        <taxon>Oxalobacteraceae</taxon>
        <taxon>Telluria group</taxon>
        <taxon>Massilia</taxon>
    </lineage>
</organism>
<dbReference type="NCBIfam" id="TIGR02532">
    <property type="entry name" value="IV_pilin_GFxxxE"/>
    <property type="match status" value="1"/>
</dbReference>
<evidence type="ECO:0000256" key="10">
    <source>
        <dbReference type="ARBA" id="ARBA00030775"/>
    </source>
</evidence>
<dbReference type="EMBL" id="VVIW01000015">
    <property type="protein sequence ID" value="NHZ42940.1"/>
    <property type="molecule type" value="Genomic_DNA"/>
</dbReference>
<proteinExistence type="inferred from homology"/>
<evidence type="ECO:0000259" key="12">
    <source>
        <dbReference type="Pfam" id="PF12019"/>
    </source>
</evidence>
<feature type="transmembrane region" description="Helical" evidence="11">
    <location>
        <begin position="27"/>
        <end position="50"/>
    </location>
</feature>
<evidence type="ECO:0000256" key="7">
    <source>
        <dbReference type="ARBA" id="ARBA00022989"/>
    </source>
</evidence>
<gene>
    <name evidence="13" type="ORF">F1609_22590</name>
</gene>
<evidence type="ECO:0000256" key="11">
    <source>
        <dbReference type="SAM" id="Phobius"/>
    </source>
</evidence>
<evidence type="ECO:0000256" key="2">
    <source>
        <dbReference type="ARBA" id="ARBA00021549"/>
    </source>
</evidence>
<evidence type="ECO:0000256" key="6">
    <source>
        <dbReference type="ARBA" id="ARBA00022692"/>
    </source>
</evidence>
<accession>A0ABX0MD98</accession>
<comment type="subcellular location">
    <subcellularLocation>
        <location evidence="1">Cell inner membrane</location>
        <topology evidence="1">Single-pass membrane protein</topology>
    </subcellularLocation>
</comment>